<organism evidence="1 2">
    <name type="scientific">Alligator mississippiensis</name>
    <name type="common">American alligator</name>
    <dbReference type="NCBI Taxonomy" id="8496"/>
    <lineage>
        <taxon>Eukaryota</taxon>
        <taxon>Metazoa</taxon>
        <taxon>Chordata</taxon>
        <taxon>Craniata</taxon>
        <taxon>Vertebrata</taxon>
        <taxon>Euteleostomi</taxon>
        <taxon>Archelosauria</taxon>
        <taxon>Archosauria</taxon>
        <taxon>Crocodylia</taxon>
        <taxon>Alligatoridae</taxon>
        <taxon>Alligatorinae</taxon>
        <taxon>Alligator</taxon>
    </lineage>
</organism>
<dbReference type="AlphaFoldDB" id="A0A151NYQ2"/>
<evidence type="ECO:0000313" key="1">
    <source>
        <dbReference type="EMBL" id="KYO41997.1"/>
    </source>
</evidence>
<gene>
    <name evidence="1" type="ORF">Y1Q_0002651</name>
</gene>
<sequence length="164" mass="17333">MGLPTQAIDLNEKIKAHANEVQDSCAQASSAGHAGPKLNHVPVLWQLPVNCRLSDINHISVNNELGAKTLASITSRSPSLSANEPAPAKTAPRIQTLSLGGTHIKAERHSPNVGAALPPRCQRGSGAAAGVARQKIISLPIKQIFQSDLVSTQEAFHSTRTFNL</sequence>
<comment type="caution">
    <text evidence="1">The sequence shown here is derived from an EMBL/GenBank/DDBJ whole genome shotgun (WGS) entry which is preliminary data.</text>
</comment>
<protein>
    <submittedName>
        <fullName evidence="1">Uncharacterized protein</fullName>
    </submittedName>
</protein>
<keyword evidence="2" id="KW-1185">Reference proteome</keyword>
<name>A0A151NYQ2_ALLMI</name>
<accession>A0A151NYQ2</accession>
<evidence type="ECO:0000313" key="2">
    <source>
        <dbReference type="Proteomes" id="UP000050525"/>
    </source>
</evidence>
<dbReference type="Proteomes" id="UP000050525">
    <property type="component" value="Unassembled WGS sequence"/>
</dbReference>
<proteinExistence type="predicted"/>
<reference evidence="1 2" key="1">
    <citation type="journal article" date="2012" name="Genome Biol.">
        <title>Sequencing three crocodilian genomes to illuminate the evolution of archosaurs and amniotes.</title>
        <authorList>
            <person name="St John J.A."/>
            <person name="Braun E.L."/>
            <person name="Isberg S.R."/>
            <person name="Miles L.G."/>
            <person name="Chong A.Y."/>
            <person name="Gongora J."/>
            <person name="Dalzell P."/>
            <person name="Moran C."/>
            <person name="Bed'hom B."/>
            <person name="Abzhanov A."/>
            <person name="Burgess S.C."/>
            <person name="Cooksey A.M."/>
            <person name="Castoe T.A."/>
            <person name="Crawford N.G."/>
            <person name="Densmore L.D."/>
            <person name="Drew J.C."/>
            <person name="Edwards S.V."/>
            <person name="Faircloth B.C."/>
            <person name="Fujita M.K."/>
            <person name="Greenwold M.J."/>
            <person name="Hoffmann F.G."/>
            <person name="Howard J.M."/>
            <person name="Iguchi T."/>
            <person name="Janes D.E."/>
            <person name="Khan S.Y."/>
            <person name="Kohno S."/>
            <person name="de Koning A.J."/>
            <person name="Lance S.L."/>
            <person name="McCarthy F.M."/>
            <person name="McCormack J.E."/>
            <person name="Merchant M.E."/>
            <person name="Peterson D.G."/>
            <person name="Pollock D.D."/>
            <person name="Pourmand N."/>
            <person name="Raney B.J."/>
            <person name="Roessler K.A."/>
            <person name="Sanford J.R."/>
            <person name="Sawyer R.H."/>
            <person name="Schmidt C.J."/>
            <person name="Triplett E.W."/>
            <person name="Tuberville T.D."/>
            <person name="Venegas-Anaya M."/>
            <person name="Howard J.T."/>
            <person name="Jarvis E.D."/>
            <person name="Guillette L.J.Jr."/>
            <person name="Glenn T.C."/>
            <person name="Green R.E."/>
            <person name="Ray D.A."/>
        </authorList>
    </citation>
    <scope>NUCLEOTIDE SEQUENCE [LARGE SCALE GENOMIC DNA]</scope>
    <source>
        <strain evidence="1">KSC_2009_1</strain>
    </source>
</reference>
<dbReference type="EMBL" id="AKHW03001485">
    <property type="protein sequence ID" value="KYO41997.1"/>
    <property type="molecule type" value="Genomic_DNA"/>
</dbReference>